<evidence type="ECO:0008006" key="4">
    <source>
        <dbReference type="Google" id="ProtNLM"/>
    </source>
</evidence>
<evidence type="ECO:0000313" key="3">
    <source>
        <dbReference type="Proteomes" id="UP000063699"/>
    </source>
</evidence>
<gene>
    <name evidence="2" type="ORF">AOZ06_47220</name>
</gene>
<accession>A0A0N9I5T2</accession>
<dbReference type="EMBL" id="CP012752">
    <property type="protein sequence ID" value="ALG13450.1"/>
    <property type="molecule type" value="Genomic_DNA"/>
</dbReference>
<feature type="chain" id="PRO_5039464280" description="Chaplin domain-containing protein" evidence="1">
    <location>
        <begin position="21"/>
        <end position="72"/>
    </location>
</feature>
<dbReference type="KEGG" id="kphy:AOZ06_47220"/>
<protein>
    <recommendedName>
        <fullName evidence="4">Chaplin domain-containing protein</fullName>
    </recommendedName>
</protein>
<reference evidence="2 3" key="1">
    <citation type="submission" date="2015-07" db="EMBL/GenBank/DDBJ databases">
        <title>Genome sequencing of Kibdelosporangium phytohabitans.</title>
        <authorList>
            <person name="Qin S."/>
            <person name="Xing K."/>
        </authorList>
    </citation>
    <scope>NUCLEOTIDE SEQUENCE [LARGE SCALE GENOMIC DNA]</scope>
    <source>
        <strain evidence="2 3">KLBMP1111</strain>
    </source>
</reference>
<keyword evidence="3" id="KW-1185">Reference proteome</keyword>
<feature type="signal peptide" evidence="1">
    <location>
        <begin position="1"/>
        <end position="20"/>
    </location>
</feature>
<name>A0A0N9I5T2_9PSEU</name>
<dbReference type="AlphaFoldDB" id="A0A0N9I5T2"/>
<organism evidence="2 3">
    <name type="scientific">Kibdelosporangium phytohabitans</name>
    <dbReference type="NCBI Taxonomy" id="860235"/>
    <lineage>
        <taxon>Bacteria</taxon>
        <taxon>Bacillati</taxon>
        <taxon>Actinomycetota</taxon>
        <taxon>Actinomycetes</taxon>
        <taxon>Pseudonocardiales</taxon>
        <taxon>Pseudonocardiaceae</taxon>
        <taxon>Kibdelosporangium</taxon>
    </lineage>
</organism>
<evidence type="ECO:0000256" key="1">
    <source>
        <dbReference type="SAM" id="SignalP"/>
    </source>
</evidence>
<dbReference type="Proteomes" id="UP000063699">
    <property type="component" value="Chromosome"/>
</dbReference>
<proteinExistence type="predicted"/>
<evidence type="ECO:0000313" key="2">
    <source>
        <dbReference type="EMBL" id="ALG13450.1"/>
    </source>
</evidence>
<sequence>MARIKTSVAAVAAYGFVVLAALVSGAPESVDHPRDIRSVSTADACDQGGLTPESRHHIRCGSEIVLASRHHI</sequence>
<keyword evidence="1" id="KW-0732">Signal</keyword>